<proteinExistence type="predicted"/>
<dbReference type="AlphaFoldDB" id="A0A382I5N8"/>
<evidence type="ECO:0000313" key="2">
    <source>
        <dbReference type="EMBL" id="SVB94858.1"/>
    </source>
</evidence>
<dbReference type="Pfam" id="PF09376">
    <property type="entry name" value="NurA"/>
    <property type="match status" value="1"/>
</dbReference>
<gene>
    <name evidence="2" type="ORF">METZ01_LOCUS247712</name>
</gene>
<organism evidence="2">
    <name type="scientific">marine metagenome</name>
    <dbReference type="NCBI Taxonomy" id="408172"/>
    <lineage>
        <taxon>unclassified sequences</taxon>
        <taxon>metagenomes</taxon>
        <taxon>ecological metagenomes</taxon>
    </lineage>
</organism>
<protein>
    <recommendedName>
        <fullName evidence="1">NurA domain-containing protein</fullName>
    </recommendedName>
</protein>
<sequence>MLNSVLKDAIKKRDETLSILKGPTFEKIIRQAKSNWIDFSPTKQDVTAAGIDSSFNSTKFQGAELWAVTAVSVKSNGEILVDLHEHGLDSNTELSSLASKMEVDACIESVDKTELVLMDGSLHSHFLKREKTGPLVDAITKKKNVIFISKTSNTKKQFEEIGSIAGDIFYYNHATVTPGFSKIHEEQDLVHSSKAPIISSVFARLAESLPLIKIELLGSGYTDNDFKLILNKILKNSIGGYPYALKLAHNNCTISGKDLAKLAGIHGLSNEIGSREILG</sequence>
<dbReference type="SMART" id="SM00933">
    <property type="entry name" value="NurA"/>
    <property type="match status" value="1"/>
</dbReference>
<name>A0A382I5N8_9ZZZZ</name>
<reference evidence="2" key="1">
    <citation type="submission" date="2018-05" db="EMBL/GenBank/DDBJ databases">
        <authorList>
            <person name="Lanie J.A."/>
            <person name="Ng W.-L."/>
            <person name="Kazmierczak K.M."/>
            <person name="Andrzejewski T.M."/>
            <person name="Davidsen T.M."/>
            <person name="Wayne K.J."/>
            <person name="Tettelin H."/>
            <person name="Glass J.I."/>
            <person name="Rusch D."/>
            <person name="Podicherti R."/>
            <person name="Tsui H.-C.T."/>
            <person name="Winkler M.E."/>
        </authorList>
    </citation>
    <scope>NUCLEOTIDE SEQUENCE</scope>
</reference>
<feature type="domain" description="NurA" evidence="1">
    <location>
        <begin position="46"/>
        <end position="254"/>
    </location>
</feature>
<evidence type="ECO:0000259" key="1">
    <source>
        <dbReference type="SMART" id="SM00933"/>
    </source>
</evidence>
<dbReference type="InterPro" id="IPR018977">
    <property type="entry name" value="NurA_domain"/>
</dbReference>
<accession>A0A382I5N8</accession>
<dbReference type="EMBL" id="UINC01065322">
    <property type="protein sequence ID" value="SVB94858.1"/>
    <property type="molecule type" value="Genomic_DNA"/>
</dbReference>